<reference evidence="5 6" key="1">
    <citation type="journal article" date="2018" name="Cell">
        <title>The Chara Genome: Secondary Complexity and Implications for Plant Terrestrialization.</title>
        <authorList>
            <person name="Nishiyama T."/>
            <person name="Sakayama H."/>
            <person name="Vries J.D."/>
            <person name="Buschmann H."/>
            <person name="Saint-Marcoux D."/>
            <person name="Ullrich K.K."/>
            <person name="Haas F.B."/>
            <person name="Vanderstraeten L."/>
            <person name="Becker D."/>
            <person name="Lang D."/>
            <person name="Vosolsobe S."/>
            <person name="Rombauts S."/>
            <person name="Wilhelmsson P.K.I."/>
            <person name="Janitza P."/>
            <person name="Kern R."/>
            <person name="Heyl A."/>
            <person name="Rumpler F."/>
            <person name="Villalobos L.I.A.C."/>
            <person name="Clay J.M."/>
            <person name="Skokan R."/>
            <person name="Toyoda A."/>
            <person name="Suzuki Y."/>
            <person name="Kagoshima H."/>
            <person name="Schijlen E."/>
            <person name="Tajeshwar N."/>
            <person name="Catarino B."/>
            <person name="Hetherington A.J."/>
            <person name="Saltykova A."/>
            <person name="Bonnot C."/>
            <person name="Breuninger H."/>
            <person name="Symeonidi A."/>
            <person name="Radhakrishnan G.V."/>
            <person name="Van Nieuwerburgh F."/>
            <person name="Deforce D."/>
            <person name="Chang C."/>
            <person name="Karol K.G."/>
            <person name="Hedrich R."/>
            <person name="Ulvskov P."/>
            <person name="Glockner G."/>
            <person name="Delwiche C.F."/>
            <person name="Petrasek J."/>
            <person name="Van de Peer Y."/>
            <person name="Friml J."/>
            <person name="Beilby M."/>
            <person name="Dolan L."/>
            <person name="Kohara Y."/>
            <person name="Sugano S."/>
            <person name="Fujiyama A."/>
            <person name="Delaux P.-M."/>
            <person name="Quint M."/>
            <person name="TheiBen G."/>
            <person name="Hagemann M."/>
            <person name="Harholt J."/>
            <person name="Dunand C."/>
            <person name="Zachgo S."/>
            <person name="Langdale J."/>
            <person name="Maumus F."/>
            <person name="Straeten D.V.D."/>
            <person name="Gould S.B."/>
            <person name="Rensing S.A."/>
        </authorList>
    </citation>
    <scope>NUCLEOTIDE SEQUENCE [LARGE SCALE GENOMIC DNA]</scope>
    <source>
        <strain evidence="5 6">S276</strain>
    </source>
</reference>
<gene>
    <name evidence="5" type="ORF">CBR_g23194</name>
</gene>
<dbReference type="InterPro" id="IPR001878">
    <property type="entry name" value="Znf_CCHC"/>
</dbReference>
<dbReference type="EMBL" id="BFEA01000022">
    <property type="protein sequence ID" value="GBG61678.1"/>
    <property type="molecule type" value="Genomic_DNA"/>
</dbReference>
<keyword evidence="1" id="KW-0863">Zinc-finger</keyword>
<dbReference type="AlphaFoldDB" id="A0A388JV55"/>
<evidence type="ECO:0000313" key="6">
    <source>
        <dbReference type="Proteomes" id="UP000265515"/>
    </source>
</evidence>
<feature type="compositionally biased region" description="Polar residues" evidence="3">
    <location>
        <begin position="58"/>
        <end position="72"/>
    </location>
</feature>
<comment type="caution">
    <text evidence="5">The sequence shown here is derived from an EMBL/GenBank/DDBJ whole genome shotgun (WGS) entry which is preliminary data.</text>
</comment>
<feature type="domain" description="CCHC-type" evidence="4">
    <location>
        <begin position="35"/>
        <end position="49"/>
    </location>
</feature>
<evidence type="ECO:0000256" key="3">
    <source>
        <dbReference type="SAM" id="MobiDB-lite"/>
    </source>
</evidence>
<dbReference type="GO" id="GO:0003676">
    <property type="term" value="F:nucleic acid binding"/>
    <property type="evidence" value="ECO:0007669"/>
    <property type="project" value="InterPro"/>
</dbReference>
<keyword evidence="6" id="KW-1185">Reference proteome</keyword>
<dbReference type="PROSITE" id="PS50158">
    <property type="entry name" value="ZF_CCHC"/>
    <property type="match status" value="1"/>
</dbReference>
<sequence length="413" mass="47257">MSSSDRREGDRGNYDRGGDEDRGNQERRAYRPVTCFNCDEQGHYLNQCPHRDHRPYRPSTSTDSRRSCSPRTFKTRRRSPPHGESELRAKVAELSVGVASIKEHFDEVRAKKEVKARKKWEKEQLKEEARRREEEEEAQRAEQLAKQAANKKKEEKAKKEALLRAEMKKDVTLHVALMMSEIKDDWLHQWKTSVLPAIAGSVKDIKGKKKVEFVSEEDDESGYNTEESETSVTQELSEKTERLCLSEKRKREEDVRMEDSPPMEQPAKQTPRRQALKPSAANPRVTRSRSKAKGLRSVIPAKARTPVKTPLSKLSKTKKGSPSGRLTPASKVLARLKFRDAIIKEIKECNANELQRMCREEGLHYEGKLDAIFDLAEHRAKQHFGREGDIEGEVVRLTDLGEAEAEVSEETEG</sequence>
<feature type="region of interest" description="Disordered" evidence="3">
    <location>
        <begin position="213"/>
        <end position="327"/>
    </location>
</feature>
<feature type="region of interest" description="Disordered" evidence="3">
    <location>
        <begin position="42"/>
        <end position="86"/>
    </location>
</feature>
<dbReference type="Proteomes" id="UP000265515">
    <property type="component" value="Unassembled WGS sequence"/>
</dbReference>
<dbReference type="Gene3D" id="4.10.60.10">
    <property type="entry name" value="Zinc finger, CCHC-type"/>
    <property type="match status" value="1"/>
</dbReference>
<evidence type="ECO:0000256" key="1">
    <source>
        <dbReference type="PROSITE-ProRule" id="PRU00047"/>
    </source>
</evidence>
<name>A0A388JV55_CHABU</name>
<accession>A0A388JV55</accession>
<dbReference type="Pfam" id="PF00098">
    <property type="entry name" value="zf-CCHC"/>
    <property type="match status" value="1"/>
</dbReference>
<dbReference type="SUPFAM" id="SSF57756">
    <property type="entry name" value="Retrovirus zinc finger-like domains"/>
    <property type="match status" value="1"/>
</dbReference>
<feature type="compositionally biased region" description="Basic and acidic residues" evidence="3">
    <location>
        <begin position="1"/>
        <end position="29"/>
    </location>
</feature>
<evidence type="ECO:0000259" key="4">
    <source>
        <dbReference type="PROSITE" id="PS50158"/>
    </source>
</evidence>
<feature type="compositionally biased region" description="Acidic residues" evidence="3">
    <location>
        <begin position="214"/>
        <end position="229"/>
    </location>
</feature>
<protein>
    <recommendedName>
        <fullName evidence="4">CCHC-type domain-containing protein</fullName>
    </recommendedName>
</protein>
<dbReference type="InterPro" id="IPR036875">
    <property type="entry name" value="Znf_CCHC_sf"/>
</dbReference>
<dbReference type="SMART" id="SM00343">
    <property type="entry name" value="ZnF_C2HC"/>
    <property type="match status" value="1"/>
</dbReference>
<evidence type="ECO:0000256" key="2">
    <source>
        <dbReference type="SAM" id="Coils"/>
    </source>
</evidence>
<dbReference type="Gramene" id="GBG61678">
    <property type="protein sequence ID" value="GBG61678"/>
    <property type="gene ID" value="CBR_g23194"/>
</dbReference>
<keyword evidence="2" id="KW-0175">Coiled coil</keyword>
<evidence type="ECO:0000313" key="5">
    <source>
        <dbReference type="EMBL" id="GBG61678.1"/>
    </source>
</evidence>
<feature type="region of interest" description="Disordered" evidence="3">
    <location>
        <begin position="1"/>
        <end position="30"/>
    </location>
</feature>
<keyword evidence="1" id="KW-0479">Metal-binding</keyword>
<dbReference type="GO" id="GO:0008270">
    <property type="term" value="F:zinc ion binding"/>
    <property type="evidence" value="ECO:0007669"/>
    <property type="project" value="UniProtKB-KW"/>
</dbReference>
<dbReference type="OrthoDB" id="1914176at2759"/>
<feature type="coiled-coil region" evidence="2">
    <location>
        <begin position="108"/>
        <end position="165"/>
    </location>
</feature>
<organism evidence="5 6">
    <name type="scientific">Chara braunii</name>
    <name type="common">Braun's stonewort</name>
    <dbReference type="NCBI Taxonomy" id="69332"/>
    <lineage>
        <taxon>Eukaryota</taxon>
        <taxon>Viridiplantae</taxon>
        <taxon>Streptophyta</taxon>
        <taxon>Charophyceae</taxon>
        <taxon>Charales</taxon>
        <taxon>Characeae</taxon>
        <taxon>Chara</taxon>
    </lineage>
</organism>
<proteinExistence type="predicted"/>
<feature type="compositionally biased region" description="Low complexity" evidence="3">
    <location>
        <begin position="308"/>
        <end position="324"/>
    </location>
</feature>
<feature type="compositionally biased region" description="Basic and acidic residues" evidence="3">
    <location>
        <begin position="236"/>
        <end position="259"/>
    </location>
</feature>
<keyword evidence="1" id="KW-0862">Zinc</keyword>